<dbReference type="PANTHER" id="PTHR39338">
    <property type="entry name" value="BLL5662 PROTEIN-RELATED"/>
    <property type="match status" value="1"/>
</dbReference>
<evidence type="ECO:0008006" key="3">
    <source>
        <dbReference type="Google" id="ProtNLM"/>
    </source>
</evidence>
<name>A0A1I4SJY3_9BACT</name>
<dbReference type="PANTHER" id="PTHR39338:SF7">
    <property type="entry name" value="BLL6692 PROTEIN"/>
    <property type="match status" value="1"/>
</dbReference>
<gene>
    <name evidence="1" type="ORF">SAMN05660836_01004</name>
</gene>
<dbReference type="STRING" id="39841.SAMN05660836_01004"/>
<proteinExistence type="predicted"/>
<reference evidence="1 2" key="1">
    <citation type="submission" date="2016-10" db="EMBL/GenBank/DDBJ databases">
        <authorList>
            <person name="de Groot N.N."/>
        </authorList>
    </citation>
    <scope>NUCLEOTIDE SEQUENCE [LARGE SCALE GENOMIC DNA]</scope>
    <source>
        <strain evidence="1 2">DSM 9990</strain>
    </source>
</reference>
<dbReference type="RefSeq" id="WP_093393945.1">
    <property type="nucleotide sequence ID" value="NZ_FOUU01000002.1"/>
</dbReference>
<dbReference type="EMBL" id="FOUU01000002">
    <property type="protein sequence ID" value="SFM64724.1"/>
    <property type="molecule type" value="Genomic_DNA"/>
</dbReference>
<protein>
    <recommendedName>
        <fullName evidence="3">VWA containing CoxE family protein</fullName>
    </recommendedName>
</protein>
<evidence type="ECO:0000313" key="1">
    <source>
        <dbReference type="EMBL" id="SFM64724.1"/>
    </source>
</evidence>
<sequence length="398" mass="45818">MLDFFYRLREAGIPVSGRSILDFYEALSRGLITSLDRLFLLTRLIFVKRVEHYDVFEQVFREYFFGEQGGLTAEDWEALLAAKPFREWLDEAVDKGLLTREQVHSMPLEELMKRFWETLQSQEGKHRGGDRWIGTGGRSPFGHGGFSQGGVRVLGSGVHGTARKVIGERRYVNYSDDAPITRENIRHILSCMKSLKPIGPLSELDVDETIYRTAKNGGEIELIFRPELRNRVSLIVLLDNGGYSMTPYIPIVKTLFNRIRDTFEDVKYYYFHNCIYGTVYEDPPRTKAVKWEDLLQRGPEARLIIIGDANMAPSELMASFGSLDVFTTVKKPGYRWLQELREAFPASVWLNPIPKTLWKYESITIQKIARIFFMEDLTLGGLKNAVAYLNRQDRYGKA</sequence>
<evidence type="ECO:0000313" key="2">
    <source>
        <dbReference type="Proteomes" id="UP000199611"/>
    </source>
</evidence>
<dbReference type="AlphaFoldDB" id="A0A1I4SJY3"/>
<accession>A0A1I4SJY3</accession>
<dbReference type="OrthoDB" id="9764216at2"/>
<dbReference type="Proteomes" id="UP000199611">
    <property type="component" value="Unassembled WGS sequence"/>
</dbReference>
<organism evidence="1 2">
    <name type="scientific">Thermodesulforhabdus norvegica</name>
    <dbReference type="NCBI Taxonomy" id="39841"/>
    <lineage>
        <taxon>Bacteria</taxon>
        <taxon>Pseudomonadati</taxon>
        <taxon>Thermodesulfobacteriota</taxon>
        <taxon>Syntrophobacteria</taxon>
        <taxon>Syntrophobacterales</taxon>
        <taxon>Thermodesulforhabdaceae</taxon>
        <taxon>Thermodesulforhabdus</taxon>
    </lineage>
</organism>
<keyword evidence="2" id="KW-1185">Reference proteome</keyword>